<feature type="compositionally biased region" description="Basic residues" evidence="1">
    <location>
        <begin position="93"/>
        <end position="104"/>
    </location>
</feature>
<reference evidence="2 3" key="1">
    <citation type="submission" date="2020-08" db="EMBL/GenBank/DDBJ databases">
        <title>A Genomic Blueprint of the Chicken Gut Microbiome.</title>
        <authorList>
            <person name="Gilroy R."/>
            <person name="Ravi A."/>
            <person name="Getino M."/>
            <person name="Pursley I."/>
            <person name="Horton D.L."/>
            <person name="Alikhan N.-F."/>
            <person name="Baker D."/>
            <person name="Gharbi K."/>
            <person name="Hall N."/>
            <person name="Watson M."/>
            <person name="Adriaenssens E.M."/>
            <person name="Foster-Nyarko E."/>
            <person name="Jarju S."/>
            <person name="Secka A."/>
            <person name="Antonio M."/>
            <person name="Oren A."/>
            <person name="Chaudhuri R."/>
            <person name="La Ragione R.M."/>
            <person name="Hildebrand F."/>
            <person name="Pallen M.J."/>
        </authorList>
    </citation>
    <scope>NUCLEOTIDE SEQUENCE [LARGE SCALE GENOMIC DNA]</scope>
    <source>
        <strain evidence="2 3">Sa1YVA5</strain>
    </source>
</reference>
<sequence>MAYPVVSTAWNDYQNVGIARKYEEEMAKVETPDMLVDVRRRAEEYNAYLDMAGHHYRQENPADPEYQDYLSQWCEPGNAGAAFSKSPDPAHRGLFRRSSKIRWH</sequence>
<dbReference type="Proteomes" id="UP000650224">
    <property type="component" value="Unassembled WGS sequence"/>
</dbReference>
<dbReference type="AlphaFoldDB" id="A0A8I0HPB2"/>
<proteinExistence type="predicted"/>
<accession>A0A8I0HPB2</accession>
<dbReference type="EMBL" id="JACSPR010000011">
    <property type="protein sequence ID" value="MBD8031152.1"/>
    <property type="molecule type" value="Genomic_DNA"/>
</dbReference>
<keyword evidence="3" id="KW-1185">Reference proteome</keyword>
<feature type="region of interest" description="Disordered" evidence="1">
    <location>
        <begin position="81"/>
        <end position="104"/>
    </location>
</feature>
<evidence type="ECO:0000313" key="3">
    <source>
        <dbReference type="Proteomes" id="UP000650224"/>
    </source>
</evidence>
<evidence type="ECO:0000313" key="2">
    <source>
        <dbReference type="EMBL" id="MBD8031152.1"/>
    </source>
</evidence>
<name>A0A8I0HPB2_9CORY</name>
<organism evidence="2 3">
    <name type="scientific">Corynebacterium gallinarum</name>
    <dbReference type="NCBI Taxonomy" id="2762214"/>
    <lineage>
        <taxon>Bacteria</taxon>
        <taxon>Bacillati</taxon>
        <taxon>Actinomycetota</taxon>
        <taxon>Actinomycetes</taxon>
        <taxon>Mycobacteriales</taxon>
        <taxon>Corynebacteriaceae</taxon>
        <taxon>Corynebacterium</taxon>
    </lineage>
</organism>
<evidence type="ECO:0000256" key="1">
    <source>
        <dbReference type="SAM" id="MobiDB-lite"/>
    </source>
</evidence>
<protein>
    <submittedName>
        <fullName evidence="2">Uncharacterized protein</fullName>
    </submittedName>
</protein>
<comment type="caution">
    <text evidence="2">The sequence shown here is derived from an EMBL/GenBank/DDBJ whole genome shotgun (WGS) entry which is preliminary data.</text>
</comment>
<gene>
    <name evidence="2" type="ORF">H9627_12630</name>
</gene>
<dbReference type="RefSeq" id="WP_191734391.1">
    <property type="nucleotide sequence ID" value="NZ_JACSPR010000011.1"/>
</dbReference>